<dbReference type="SMART" id="SM00642">
    <property type="entry name" value="Aamy"/>
    <property type="match status" value="1"/>
</dbReference>
<evidence type="ECO:0000256" key="2">
    <source>
        <dbReference type="ARBA" id="ARBA00022729"/>
    </source>
</evidence>
<sequence length="967" mass="107850">MKKITLLFLLMVSSAWSQQQTVTYTVAPTTFEENQSITLTFNGSSINEATWGVTGNALYLWSWSFDLNDQNNADCPTNGSWDNSNEANRLTYNAGTDRYSITFVPNTFYNRTGIGRIGFLIKAKNGNGDKKSQDILVEVGTFQVNLTAPVQNSSTILASGSNFTISATNTGGNASYVLKSNGATINTNASTASYSFNHTGITSNQNYSLEVTQAGTTIIKNFSVIVNPGAISEALPSGMNDGVNYNPADPTKATLVLNAPNKDFVYVAGSFNNWQPSGAYAMKKDPTSGKFWLEVTGLTSGTAYTYQYWVCDQTDLPANSPALVKTADPFSTLVLSPFDDPEIATLGVYPNLPIYPAGQEREVTVLQTGPTAFYNYNWSPATTNFVKPSKKDLVIYEVLVRDFDANRTYQNLIDKIDYFKNLKINAIQLMPVMEFEGNESWGYNTVYHLALDKRYGTEAKLKEFIDLCHQNGIAVIFDVALNHVYGRSPLERMWMLDTDNDGWANGVTPENPYCNQNAMHSYSVGRDLDHFNEPNNLTSYYVQRTIQHWINDFKIDGFRWDLTKGFTQNCPYTGSASAQDACTNNYQADRVAKLKYYADLQWAIDPNFYVIFEHLGTGGSYNEEVEWANYRKTGDADGISKGIMQWRKMTDPYANFLKGNSTNLAGVADATDRFIGYAESHDEERVVYKALTESGQTNGNLPKILTRLSAMGALHLLVPGPKMIYHFGDLGYNSSIFTCNNGTVNTPSDATAGDCKLDTKPQPQWTSNWLADVARKKVYDDWTKMIAFKKNENVFENGTHAWNFSQTGRPRLDIWTSTSQTENLSYVFVLTNATNTIYNASAGFPYAGTWYNLMDGTPITVTDVNMAIPIEIDGFRIFGNKQALLERTDFNTKTVALYPNPSRGLFSISAETKQVSIYSIAGQLIKEFKGDFNKEYQYSIENLNQGIYIVKVVDAQDREATLKLMKQ</sequence>
<evidence type="ECO:0000259" key="4">
    <source>
        <dbReference type="SMART" id="SM00642"/>
    </source>
</evidence>
<dbReference type="InterPro" id="IPR014756">
    <property type="entry name" value="Ig_E-set"/>
</dbReference>
<dbReference type="InterPro" id="IPR026444">
    <property type="entry name" value="Secre_tail"/>
</dbReference>
<dbReference type="OrthoDB" id="9761875at2"/>
<gene>
    <name evidence="5" type="ORF">CLV94_1821</name>
</gene>
<comment type="caution">
    <text evidence="5">The sequence shown here is derived from an EMBL/GenBank/DDBJ whole genome shotgun (WGS) entry which is preliminary data.</text>
</comment>
<dbReference type="InterPro" id="IPR006047">
    <property type="entry name" value="GH13_cat_dom"/>
</dbReference>
<feature type="signal peptide" evidence="3">
    <location>
        <begin position="1"/>
        <end position="17"/>
    </location>
</feature>
<dbReference type="Pfam" id="PF18962">
    <property type="entry name" value="Por_Secre_tail"/>
    <property type="match status" value="1"/>
</dbReference>
<protein>
    <submittedName>
        <fullName evidence="5">Putative secreted protein (Por secretion system target)</fullName>
    </submittedName>
</protein>
<dbReference type="Pfam" id="PF00128">
    <property type="entry name" value="Alpha-amylase"/>
    <property type="match status" value="1"/>
</dbReference>
<dbReference type="InterPro" id="IPR017853">
    <property type="entry name" value="GH"/>
</dbReference>
<comment type="similarity">
    <text evidence="1">Belongs to the glycosyl hydrolase 13 family.</text>
</comment>
<evidence type="ECO:0000256" key="3">
    <source>
        <dbReference type="SAM" id="SignalP"/>
    </source>
</evidence>
<dbReference type="AlphaFoldDB" id="A0A495MNU0"/>
<name>A0A495MNU0_9FLAO</name>
<proteinExistence type="inferred from homology"/>
<organism evidence="5 6">
    <name type="scientific">Flavobacterium endophyticum</name>
    <dbReference type="NCBI Taxonomy" id="1540163"/>
    <lineage>
        <taxon>Bacteria</taxon>
        <taxon>Pseudomonadati</taxon>
        <taxon>Bacteroidota</taxon>
        <taxon>Flavobacteriia</taxon>
        <taxon>Flavobacteriales</taxon>
        <taxon>Flavobacteriaceae</taxon>
        <taxon>Flavobacterium</taxon>
    </lineage>
</organism>
<accession>A0A495MNU0</accession>
<dbReference type="EMBL" id="RBLC01000001">
    <property type="protein sequence ID" value="RKS26752.1"/>
    <property type="molecule type" value="Genomic_DNA"/>
</dbReference>
<evidence type="ECO:0000256" key="1">
    <source>
        <dbReference type="ARBA" id="ARBA00008061"/>
    </source>
</evidence>
<dbReference type="CDD" id="cd11350">
    <property type="entry name" value="AmyAc_4"/>
    <property type="match status" value="1"/>
</dbReference>
<feature type="domain" description="Glycosyl hydrolase family 13 catalytic" evidence="4">
    <location>
        <begin position="367"/>
        <end position="751"/>
    </location>
</feature>
<dbReference type="Gene3D" id="2.60.40.10">
    <property type="entry name" value="Immunoglobulins"/>
    <property type="match status" value="1"/>
</dbReference>
<keyword evidence="6" id="KW-1185">Reference proteome</keyword>
<dbReference type="NCBIfam" id="TIGR04183">
    <property type="entry name" value="Por_Secre_tail"/>
    <property type="match status" value="1"/>
</dbReference>
<dbReference type="Proteomes" id="UP000277579">
    <property type="component" value="Unassembled WGS sequence"/>
</dbReference>
<feature type="chain" id="PRO_5019831990" evidence="3">
    <location>
        <begin position="18"/>
        <end position="967"/>
    </location>
</feature>
<reference evidence="5 6" key="1">
    <citation type="submission" date="2018-10" db="EMBL/GenBank/DDBJ databases">
        <title>Genomic Encyclopedia of Archaeal and Bacterial Type Strains, Phase II (KMG-II): from individual species to whole genera.</title>
        <authorList>
            <person name="Goeker M."/>
        </authorList>
    </citation>
    <scope>NUCLEOTIDE SEQUENCE [LARGE SCALE GENOMIC DNA]</scope>
    <source>
        <strain evidence="5 6">DSM 29537</strain>
    </source>
</reference>
<evidence type="ECO:0000313" key="5">
    <source>
        <dbReference type="EMBL" id="RKS26752.1"/>
    </source>
</evidence>
<dbReference type="SUPFAM" id="SSF51445">
    <property type="entry name" value="(Trans)glycosidases"/>
    <property type="match status" value="1"/>
</dbReference>
<evidence type="ECO:0000313" key="6">
    <source>
        <dbReference type="Proteomes" id="UP000277579"/>
    </source>
</evidence>
<dbReference type="Gene3D" id="3.20.20.80">
    <property type="entry name" value="Glycosidases"/>
    <property type="match status" value="1"/>
</dbReference>
<dbReference type="PANTHER" id="PTHR43002">
    <property type="entry name" value="GLYCOGEN DEBRANCHING ENZYME"/>
    <property type="match status" value="1"/>
</dbReference>
<dbReference type="SUPFAM" id="SSF81296">
    <property type="entry name" value="E set domains"/>
    <property type="match status" value="1"/>
</dbReference>
<dbReference type="RefSeq" id="WP_121376048.1">
    <property type="nucleotide sequence ID" value="NZ_RBLC01000001.1"/>
</dbReference>
<keyword evidence="2 3" id="KW-0732">Signal</keyword>
<dbReference type="GO" id="GO:0005975">
    <property type="term" value="P:carbohydrate metabolic process"/>
    <property type="evidence" value="ECO:0007669"/>
    <property type="project" value="InterPro"/>
</dbReference>
<dbReference type="InterPro" id="IPR013783">
    <property type="entry name" value="Ig-like_fold"/>
</dbReference>